<proteinExistence type="predicted"/>
<evidence type="ECO:0000313" key="3">
    <source>
        <dbReference type="EMBL" id="EHQ89302.1"/>
    </source>
</evidence>
<organism evidence="3 4">
    <name type="scientific">Desulfosporosinus youngiae DSM 17734</name>
    <dbReference type="NCBI Taxonomy" id="768710"/>
    <lineage>
        <taxon>Bacteria</taxon>
        <taxon>Bacillati</taxon>
        <taxon>Bacillota</taxon>
        <taxon>Clostridia</taxon>
        <taxon>Eubacteriales</taxon>
        <taxon>Desulfitobacteriaceae</taxon>
        <taxon>Desulfosporosinus</taxon>
    </lineage>
</organism>
<dbReference type="OrthoDB" id="5631at2"/>
<gene>
    <name evidence="3" type="ORF">DesyoDRAFT_2217</name>
</gene>
<evidence type="ECO:0000313" key="4">
    <source>
        <dbReference type="Proteomes" id="UP000005104"/>
    </source>
</evidence>
<keyword evidence="1" id="KW-0712">Selenocysteine</keyword>
<dbReference type="GO" id="GO:0050485">
    <property type="term" value="F:oxidoreductase activity, acting on X-H and Y-H to form an X-Y bond, with a disulfide as acceptor"/>
    <property type="evidence" value="ECO:0007669"/>
    <property type="project" value="InterPro"/>
</dbReference>
<dbReference type="InterPro" id="IPR010187">
    <property type="entry name" value="Various_sel_PB"/>
</dbReference>
<dbReference type="AlphaFoldDB" id="H5Y3Q8"/>
<evidence type="ECO:0000256" key="1">
    <source>
        <dbReference type="ARBA" id="ARBA00022933"/>
    </source>
</evidence>
<sequence length="79" mass="8544">MLAKEIEKSGIPVVLVTAMTPLAKQVGTNRIVKAVKIPHPWGDPRASAAKNREIEAKLFEAALDLFQKEVTGPTIAQPI</sequence>
<dbReference type="STRING" id="768710.DesyoDRAFT_2217"/>
<reference evidence="3 4" key="1">
    <citation type="submission" date="2011-11" db="EMBL/GenBank/DDBJ databases">
        <title>The Noncontiguous Finished genome of Desulfosporosinus youngiae DSM 17734.</title>
        <authorList>
            <consortium name="US DOE Joint Genome Institute (JGI-PGF)"/>
            <person name="Lucas S."/>
            <person name="Han J."/>
            <person name="Lapidus A."/>
            <person name="Cheng J.-F."/>
            <person name="Goodwin L."/>
            <person name="Pitluck S."/>
            <person name="Peters L."/>
            <person name="Ovchinnikova G."/>
            <person name="Lu M."/>
            <person name="Land M.L."/>
            <person name="Hauser L."/>
            <person name="Pester M."/>
            <person name="Spring S."/>
            <person name="Ollivier B."/>
            <person name="Rattei T."/>
            <person name="Klenk H.-P."/>
            <person name="Wagner M."/>
            <person name="Loy A."/>
            <person name="Woyke T.J."/>
        </authorList>
    </citation>
    <scope>NUCLEOTIDE SEQUENCE [LARGE SCALE GENOMIC DNA]</scope>
    <source>
        <strain evidence="3 4">DSM 17734</strain>
    </source>
</reference>
<name>H5Y3Q8_9FIRM</name>
<accession>H5Y3Q8</accession>
<dbReference type="NCBIfam" id="TIGR01918">
    <property type="entry name" value="various_sel_PB"/>
    <property type="match status" value="1"/>
</dbReference>
<dbReference type="HOGENOM" id="CLU_195842_0_0_9"/>
<keyword evidence="2" id="KW-0560">Oxidoreductase</keyword>
<keyword evidence="4" id="KW-1185">Reference proteome</keyword>
<evidence type="ECO:0000256" key="2">
    <source>
        <dbReference type="ARBA" id="ARBA00023002"/>
    </source>
</evidence>
<protein>
    <submittedName>
        <fullName evidence="3">Selenoprotein B, glycine/betaine/sarcosine/D-proline reductase family</fullName>
    </submittedName>
</protein>
<dbReference type="EMBL" id="CM001441">
    <property type="protein sequence ID" value="EHQ89302.1"/>
    <property type="molecule type" value="Genomic_DNA"/>
</dbReference>
<dbReference type="Proteomes" id="UP000005104">
    <property type="component" value="Chromosome"/>
</dbReference>